<dbReference type="Gene3D" id="3.30.565.10">
    <property type="entry name" value="Histidine kinase-like ATPase, C-terminal domain"/>
    <property type="match status" value="1"/>
</dbReference>
<dbReference type="InterPro" id="IPR036097">
    <property type="entry name" value="HisK_dim/P_sf"/>
</dbReference>
<evidence type="ECO:0000259" key="10">
    <source>
        <dbReference type="PROSITE" id="PS50109"/>
    </source>
</evidence>
<dbReference type="InterPro" id="IPR000014">
    <property type="entry name" value="PAS"/>
</dbReference>
<dbReference type="PANTHER" id="PTHR43065:SF48">
    <property type="entry name" value="HISTIDINE KINASE"/>
    <property type="match status" value="1"/>
</dbReference>
<dbReference type="KEGG" id="csg:Cylst_0683"/>
<evidence type="ECO:0000256" key="2">
    <source>
        <dbReference type="ARBA" id="ARBA00004370"/>
    </source>
</evidence>
<evidence type="ECO:0000259" key="11">
    <source>
        <dbReference type="PROSITE" id="PS50112"/>
    </source>
</evidence>
<dbReference type="STRING" id="56107.Cylst_0683"/>
<dbReference type="PROSITE" id="PS50109">
    <property type="entry name" value="HIS_KIN"/>
    <property type="match status" value="1"/>
</dbReference>
<keyword evidence="9" id="KW-0812">Transmembrane</keyword>
<dbReference type="SUPFAM" id="SSF55785">
    <property type="entry name" value="PYP-like sensor domain (PAS domain)"/>
    <property type="match status" value="1"/>
</dbReference>
<dbReference type="Gene3D" id="6.10.340.10">
    <property type="match status" value="1"/>
</dbReference>
<organism evidence="14 15">
    <name type="scientific">Cylindrospermum stagnale PCC 7417</name>
    <dbReference type="NCBI Taxonomy" id="56107"/>
    <lineage>
        <taxon>Bacteria</taxon>
        <taxon>Bacillati</taxon>
        <taxon>Cyanobacteriota</taxon>
        <taxon>Cyanophyceae</taxon>
        <taxon>Nostocales</taxon>
        <taxon>Nostocaceae</taxon>
        <taxon>Cylindrospermum</taxon>
    </lineage>
</organism>
<evidence type="ECO:0000256" key="4">
    <source>
        <dbReference type="ARBA" id="ARBA00022553"/>
    </source>
</evidence>
<evidence type="ECO:0000256" key="6">
    <source>
        <dbReference type="ARBA" id="ARBA00022777"/>
    </source>
</evidence>
<dbReference type="PROSITE" id="PS50885">
    <property type="entry name" value="HAMP"/>
    <property type="match status" value="1"/>
</dbReference>
<dbReference type="InterPro" id="IPR003661">
    <property type="entry name" value="HisK_dim/P_dom"/>
</dbReference>
<dbReference type="RefSeq" id="WP_015206267.1">
    <property type="nucleotide sequence ID" value="NC_019757.1"/>
</dbReference>
<dbReference type="Gene3D" id="1.10.287.130">
    <property type="match status" value="1"/>
</dbReference>
<dbReference type="PROSITE" id="PS50112">
    <property type="entry name" value="PAS"/>
    <property type="match status" value="1"/>
</dbReference>
<dbReference type="InterPro" id="IPR036890">
    <property type="entry name" value="HATPase_C_sf"/>
</dbReference>
<dbReference type="GO" id="GO:0000155">
    <property type="term" value="F:phosphorelay sensor kinase activity"/>
    <property type="evidence" value="ECO:0007669"/>
    <property type="project" value="InterPro"/>
</dbReference>
<evidence type="ECO:0000259" key="12">
    <source>
        <dbReference type="PROSITE" id="PS50113"/>
    </source>
</evidence>
<feature type="domain" description="PAC" evidence="12">
    <location>
        <begin position="361"/>
        <end position="414"/>
    </location>
</feature>
<evidence type="ECO:0000256" key="5">
    <source>
        <dbReference type="ARBA" id="ARBA00022679"/>
    </source>
</evidence>
<comment type="catalytic activity">
    <reaction evidence="1">
        <text>ATP + protein L-histidine = ADP + protein N-phospho-L-histidine.</text>
        <dbReference type="EC" id="2.7.13.3"/>
    </reaction>
</comment>
<dbReference type="SUPFAM" id="SSF47384">
    <property type="entry name" value="Homodimeric domain of signal transducing histidine kinase"/>
    <property type="match status" value="1"/>
</dbReference>
<evidence type="ECO:0000313" key="14">
    <source>
        <dbReference type="EMBL" id="AFZ23011.1"/>
    </source>
</evidence>
<evidence type="ECO:0000259" key="13">
    <source>
        <dbReference type="PROSITE" id="PS50885"/>
    </source>
</evidence>
<feature type="transmembrane region" description="Helical" evidence="9">
    <location>
        <begin position="12"/>
        <end position="29"/>
    </location>
</feature>
<feature type="domain" description="HAMP" evidence="13">
    <location>
        <begin position="198"/>
        <end position="250"/>
    </location>
</feature>
<dbReference type="HOGENOM" id="CLU_000445_114_39_3"/>
<feature type="domain" description="PAS" evidence="11">
    <location>
        <begin position="282"/>
        <end position="358"/>
    </location>
</feature>
<dbReference type="PRINTS" id="PR00344">
    <property type="entry name" value="BCTRLSENSOR"/>
</dbReference>
<dbReference type="PROSITE" id="PS50113">
    <property type="entry name" value="PAC"/>
    <property type="match status" value="1"/>
</dbReference>
<feature type="transmembrane region" description="Helical" evidence="9">
    <location>
        <begin position="177"/>
        <end position="197"/>
    </location>
</feature>
<dbReference type="NCBIfam" id="TIGR00229">
    <property type="entry name" value="sensory_box"/>
    <property type="match status" value="1"/>
</dbReference>
<sequence length="731" mass="82784">MKISTKFFTGSAVFVGLIAAILVGNTLVFQQIKQTAIDKNKQSTATIKASLEAENALKSEIIALKDVVLFNGDNSEMNQFKTQFMESLDELEILIPDATKISIIRRRHKFLSDMAIQLAQRKPSETYLADSQQYFRAINSFNRDIEFFLKDLIDLAYKQSFLIDLQLERLHKMQKNISFAVIGVILILFIGKFVLIWRPVIKSLQKLQVGTAEIAAGNLDYRLNISTGDEVEDLAQAFNYMGLKLAESRETLLENTELNQINQRLELEINERKQAEEALQKQTSILQLLLDTISDAVVVADDREQFIIFNPAAERMFGSLENNAKSKDWSQQYGLFLPDKVTPFPEKNLPLFRAIQGEESDNIEMFVRHAEVPDGIWAVVSGRPLIDSSISLKAGVIVSRDISDRKQVEEAIRQSEAQLRQQTQQLERTLVELQSTQSQLIQTEKMSSLGQLVAGIAHEINNPVNFINGNIAHTSEYAYELIELIRLYQEELPNPGDIIQEKIEKIDLDFLLDDFPKILISMKMGTNRIREIVLSLRTFSRLDEADMKEVDIHEGIESTLLILQNRLKLNPKRPKIEVIKEYGQLPLVECYAGQLNQVFMNIINNAIDAFDSVNNQGFQPDIQRGPNQIKISTELVGNNQVLVRIADNGSGMTQEVQQKLFDPFFTTKPVGEGTGLGLSISYQIVVQRHSGKLRCVSELSKGTEFWIEIPLHQQKKQVVSPLEMKAIVSSI</sequence>
<dbReference type="InterPro" id="IPR000700">
    <property type="entry name" value="PAS-assoc_C"/>
</dbReference>
<dbReference type="SMART" id="SM00304">
    <property type="entry name" value="HAMP"/>
    <property type="match status" value="1"/>
</dbReference>
<feature type="coiled-coil region" evidence="8">
    <location>
        <begin position="255"/>
        <end position="285"/>
    </location>
</feature>
<dbReference type="CDD" id="cd00082">
    <property type="entry name" value="HisKA"/>
    <property type="match status" value="1"/>
</dbReference>
<keyword evidence="8" id="KW-0175">Coiled coil</keyword>
<reference evidence="14 15" key="1">
    <citation type="submission" date="2012-06" db="EMBL/GenBank/DDBJ databases">
        <title>Finished chromosome of genome of Cylindrospermum stagnale PCC 7417.</title>
        <authorList>
            <consortium name="US DOE Joint Genome Institute"/>
            <person name="Gugger M."/>
            <person name="Coursin T."/>
            <person name="Rippka R."/>
            <person name="Tandeau De Marsac N."/>
            <person name="Huntemann M."/>
            <person name="Wei C.-L."/>
            <person name="Han J."/>
            <person name="Detter J.C."/>
            <person name="Han C."/>
            <person name="Tapia R."/>
            <person name="Chen A."/>
            <person name="Kyrpides N."/>
            <person name="Mavromatis K."/>
            <person name="Markowitz V."/>
            <person name="Szeto E."/>
            <person name="Ivanova N."/>
            <person name="Pagani I."/>
            <person name="Pati A."/>
            <person name="Goodwin L."/>
            <person name="Nordberg H.P."/>
            <person name="Cantor M.N."/>
            <person name="Hua S.X."/>
            <person name="Woyke T."/>
            <person name="Kerfeld C.A."/>
        </authorList>
    </citation>
    <scope>NUCLEOTIDE SEQUENCE [LARGE SCALE GENOMIC DNA]</scope>
    <source>
        <strain evidence="14 15">PCC 7417</strain>
    </source>
</reference>
<dbReference type="InterPro" id="IPR005467">
    <property type="entry name" value="His_kinase_dom"/>
</dbReference>
<dbReference type="InterPro" id="IPR003660">
    <property type="entry name" value="HAMP_dom"/>
</dbReference>
<proteinExistence type="predicted"/>
<dbReference type="InterPro" id="IPR035965">
    <property type="entry name" value="PAS-like_dom_sf"/>
</dbReference>
<evidence type="ECO:0000313" key="15">
    <source>
        <dbReference type="Proteomes" id="UP000010475"/>
    </source>
</evidence>
<accession>K9WTA1</accession>
<keyword evidence="5" id="KW-0808">Transferase</keyword>
<dbReference type="Gene3D" id="3.30.450.20">
    <property type="entry name" value="PAS domain"/>
    <property type="match status" value="1"/>
</dbReference>
<dbReference type="InterPro" id="IPR003594">
    <property type="entry name" value="HATPase_dom"/>
</dbReference>
<feature type="domain" description="Histidine kinase" evidence="10">
    <location>
        <begin position="455"/>
        <end position="713"/>
    </location>
</feature>
<protein>
    <recommendedName>
        <fullName evidence="3">histidine kinase</fullName>
        <ecNumber evidence="3">2.7.13.3</ecNumber>
    </recommendedName>
</protein>
<dbReference type="CDD" id="cd06225">
    <property type="entry name" value="HAMP"/>
    <property type="match status" value="1"/>
</dbReference>
<evidence type="ECO:0000256" key="7">
    <source>
        <dbReference type="ARBA" id="ARBA00023012"/>
    </source>
</evidence>
<dbReference type="CDD" id="cd00130">
    <property type="entry name" value="PAS"/>
    <property type="match status" value="1"/>
</dbReference>
<dbReference type="EC" id="2.7.13.3" evidence="3"/>
<keyword evidence="9" id="KW-1133">Transmembrane helix</keyword>
<dbReference type="Pfam" id="PF00672">
    <property type="entry name" value="HAMP"/>
    <property type="match status" value="1"/>
</dbReference>
<evidence type="ECO:0000256" key="8">
    <source>
        <dbReference type="SAM" id="Coils"/>
    </source>
</evidence>
<dbReference type="Pfam" id="PF02518">
    <property type="entry name" value="HATPase_c"/>
    <property type="match status" value="1"/>
</dbReference>
<dbReference type="Proteomes" id="UP000010475">
    <property type="component" value="Chromosome"/>
</dbReference>
<dbReference type="PATRIC" id="fig|56107.3.peg.765"/>
<dbReference type="eggNOG" id="COG2770">
    <property type="taxonomic scope" value="Bacteria"/>
</dbReference>
<keyword evidence="6" id="KW-0418">Kinase</keyword>
<dbReference type="SUPFAM" id="SSF55874">
    <property type="entry name" value="ATPase domain of HSP90 chaperone/DNA topoisomerase II/histidine kinase"/>
    <property type="match status" value="1"/>
</dbReference>
<comment type="subcellular location">
    <subcellularLocation>
        <location evidence="2">Membrane</location>
    </subcellularLocation>
</comment>
<dbReference type="PANTHER" id="PTHR43065">
    <property type="entry name" value="SENSOR HISTIDINE KINASE"/>
    <property type="match status" value="1"/>
</dbReference>
<evidence type="ECO:0000256" key="1">
    <source>
        <dbReference type="ARBA" id="ARBA00000085"/>
    </source>
</evidence>
<dbReference type="AlphaFoldDB" id="K9WTA1"/>
<evidence type="ECO:0000256" key="9">
    <source>
        <dbReference type="SAM" id="Phobius"/>
    </source>
</evidence>
<dbReference type="SUPFAM" id="SSF158472">
    <property type="entry name" value="HAMP domain-like"/>
    <property type="match status" value="1"/>
</dbReference>
<gene>
    <name evidence="14" type="ORF">Cylst_0683</name>
</gene>
<dbReference type="InterPro" id="IPR004358">
    <property type="entry name" value="Sig_transdc_His_kin-like_C"/>
</dbReference>
<keyword evidence="15" id="KW-1185">Reference proteome</keyword>
<feature type="coiled-coil region" evidence="8">
    <location>
        <begin position="405"/>
        <end position="439"/>
    </location>
</feature>
<evidence type="ECO:0000256" key="3">
    <source>
        <dbReference type="ARBA" id="ARBA00012438"/>
    </source>
</evidence>
<dbReference type="GO" id="GO:0016020">
    <property type="term" value="C:membrane"/>
    <property type="evidence" value="ECO:0007669"/>
    <property type="project" value="UniProtKB-SubCell"/>
</dbReference>
<dbReference type="EMBL" id="CP003642">
    <property type="protein sequence ID" value="AFZ23011.1"/>
    <property type="molecule type" value="Genomic_DNA"/>
</dbReference>
<keyword evidence="9" id="KW-0472">Membrane</keyword>
<name>K9WTA1_9NOST</name>
<dbReference type="Pfam" id="PF13426">
    <property type="entry name" value="PAS_9"/>
    <property type="match status" value="1"/>
</dbReference>
<dbReference type="SMART" id="SM00387">
    <property type="entry name" value="HATPase_c"/>
    <property type="match status" value="1"/>
</dbReference>
<keyword evidence="4" id="KW-0597">Phosphoprotein</keyword>
<keyword evidence="7" id="KW-0902">Two-component regulatory system</keyword>
<dbReference type="eggNOG" id="COG4191">
    <property type="taxonomic scope" value="Bacteria"/>
</dbReference>